<evidence type="ECO:0000313" key="2">
    <source>
        <dbReference type="Proteomes" id="UP000295531"/>
    </source>
</evidence>
<dbReference type="RefSeq" id="WP_133540090.1">
    <property type="nucleotide sequence ID" value="NZ_SNXI01000012.1"/>
</dbReference>
<evidence type="ECO:0000313" key="1">
    <source>
        <dbReference type="EMBL" id="TDP31639.1"/>
    </source>
</evidence>
<comment type="caution">
    <text evidence="1">The sequence shown here is derived from an EMBL/GenBank/DDBJ whole genome shotgun (WGS) entry which is preliminary data.</text>
</comment>
<dbReference type="OrthoDB" id="9791944at2"/>
<accession>A0A4R6P6L5</accession>
<dbReference type="Gene3D" id="3.40.50.150">
    <property type="entry name" value="Vaccinia Virus protein VP39"/>
    <property type="match status" value="1"/>
</dbReference>
<dbReference type="EMBL" id="SNXI01000012">
    <property type="protein sequence ID" value="TDP31639.1"/>
    <property type="molecule type" value="Genomic_DNA"/>
</dbReference>
<dbReference type="GO" id="GO:0032259">
    <property type="term" value="P:methylation"/>
    <property type="evidence" value="ECO:0007669"/>
    <property type="project" value="UniProtKB-KW"/>
</dbReference>
<dbReference type="InterPro" id="IPR029063">
    <property type="entry name" value="SAM-dependent_MTases_sf"/>
</dbReference>
<protein>
    <submittedName>
        <fullName evidence="1">Methyltransferase family protein</fullName>
    </submittedName>
</protein>
<keyword evidence="2" id="KW-1185">Reference proteome</keyword>
<dbReference type="AlphaFoldDB" id="A0A4R6P6L5"/>
<dbReference type="Pfam" id="PF13489">
    <property type="entry name" value="Methyltransf_23"/>
    <property type="match status" value="1"/>
</dbReference>
<sequence length="210" mass="24686">MQCTLCSEHSELYCADRKRSYYRCLTCDLVFADPDSLIAEADEKAIYDFHENDPYDERYRQFLSQLSEPLLTKLKKGMRGLDFGCGPGPTLNLMLEEQGMQVELYDLYYYPDKAKLQQRYDFVTASEVVEHFAHPARSWQQLFSLIKPASWLAVMTSLNELKTTASFKNWNYKNDPTHVSFYSRQTINWLAERYQADYEIVNGRVILFRC</sequence>
<dbReference type="SUPFAM" id="SSF53335">
    <property type="entry name" value="S-adenosyl-L-methionine-dependent methyltransferases"/>
    <property type="match status" value="1"/>
</dbReference>
<keyword evidence="1" id="KW-0808">Transferase</keyword>
<dbReference type="Proteomes" id="UP000295531">
    <property type="component" value="Unassembled WGS sequence"/>
</dbReference>
<keyword evidence="1" id="KW-0489">Methyltransferase</keyword>
<reference evidence="1 2" key="1">
    <citation type="submission" date="2019-03" db="EMBL/GenBank/DDBJ databases">
        <title>Freshwater and sediment microbial communities from various areas in North America, analyzing microbe dynamics in response to fracking.</title>
        <authorList>
            <person name="Lamendella R."/>
        </authorList>
    </citation>
    <scope>NUCLEOTIDE SEQUENCE [LARGE SCALE GENOMIC DNA]</scope>
    <source>
        <strain evidence="1 2">18_TX</strain>
    </source>
</reference>
<gene>
    <name evidence="1" type="ORF">DEU29_11240</name>
</gene>
<name>A0A4R6P6L5_9GAMM</name>
<dbReference type="GO" id="GO:0008168">
    <property type="term" value="F:methyltransferase activity"/>
    <property type="evidence" value="ECO:0007669"/>
    <property type="project" value="UniProtKB-KW"/>
</dbReference>
<organism evidence="1 2">
    <name type="scientific">Idiomarina aquatica</name>
    <dbReference type="NCBI Taxonomy" id="1327752"/>
    <lineage>
        <taxon>Bacteria</taxon>
        <taxon>Pseudomonadati</taxon>
        <taxon>Pseudomonadota</taxon>
        <taxon>Gammaproteobacteria</taxon>
        <taxon>Alteromonadales</taxon>
        <taxon>Idiomarinaceae</taxon>
        <taxon>Idiomarina</taxon>
    </lineage>
</organism>
<proteinExistence type="predicted"/>